<feature type="transmembrane region" description="Helical" evidence="6">
    <location>
        <begin position="274"/>
        <end position="295"/>
    </location>
</feature>
<feature type="transmembrane region" description="Helical" evidence="6">
    <location>
        <begin position="127"/>
        <end position="147"/>
    </location>
</feature>
<keyword evidence="5 6" id="KW-0472">Membrane</keyword>
<evidence type="ECO:0000313" key="8">
    <source>
        <dbReference type="EMBL" id="BEQ13676.1"/>
    </source>
</evidence>
<keyword evidence="2" id="KW-1003">Cell membrane</keyword>
<reference evidence="9" key="1">
    <citation type="journal article" date="2023" name="Arch. Microbiol.">
        <title>Desulfoferula mesophilus gen. nov. sp. nov., a mesophilic sulfate-reducing bacterium isolated from a brackish lake sediment.</title>
        <authorList>
            <person name="Watanabe T."/>
            <person name="Yabe T."/>
            <person name="Tsuji J.M."/>
            <person name="Fukui M."/>
        </authorList>
    </citation>
    <scope>NUCLEOTIDE SEQUENCE [LARGE SCALE GENOMIC DNA]</scope>
    <source>
        <strain evidence="9">12FAK</strain>
    </source>
</reference>
<dbReference type="GO" id="GO:0005886">
    <property type="term" value="C:plasma membrane"/>
    <property type="evidence" value="ECO:0007669"/>
    <property type="project" value="UniProtKB-SubCell"/>
</dbReference>
<keyword evidence="4 6" id="KW-1133">Transmembrane helix</keyword>
<dbReference type="KEGG" id="dmp:FAK_07420"/>
<dbReference type="AlphaFoldDB" id="A0AAU9EI69"/>
<protein>
    <recommendedName>
        <fullName evidence="7">Type II secretion system protein GspF domain-containing protein</fullName>
    </recommendedName>
</protein>
<evidence type="ECO:0000256" key="1">
    <source>
        <dbReference type="ARBA" id="ARBA00004651"/>
    </source>
</evidence>
<accession>A0AAU9EI69</accession>
<evidence type="ECO:0000256" key="2">
    <source>
        <dbReference type="ARBA" id="ARBA00022475"/>
    </source>
</evidence>
<evidence type="ECO:0000256" key="5">
    <source>
        <dbReference type="ARBA" id="ARBA00023136"/>
    </source>
</evidence>
<keyword evidence="3 6" id="KW-0812">Transmembrane</keyword>
<evidence type="ECO:0000256" key="4">
    <source>
        <dbReference type="ARBA" id="ARBA00022989"/>
    </source>
</evidence>
<dbReference type="RefSeq" id="WP_338605427.1">
    <property type="nucleotide sequence ID" value="NZ_AP028679.1"/>
</dbReference>
<sequence>MDMLQQLLGQYDILIIVGLVALVSVVLLFAFWESLFGKTLEEKRVEQLVDDGYRLRTKKPIGHGDKKDAISQLVGIKKDRQSTSKIGRKKRIETLKLVVGIILAPILLFLTHFFILSPDSSMFGKVISYALAGLGGFIAPSLVFEYLEQKRIHEISVEIPRFLDLVVVTIESGLGLDAAFARVSREIDKTCPNLQKFLLDYIKKINSGMSREDALKDMAEQAENDDLTQVVYSLIQAQKYGVSIGRSLRVQNDDIRNKLKERAMEKAAKLPLKLLFPIMFGILPATILVMVGPAISRIASMPLF</sequence>
<feature type="transmembrane region" description="Helical" evidence="6">
    <location>
        <begin position="95"/>
        <end position="115"/>
    </location>
</feature>
<keyword evidence="9" id="KW-1185">Reference proteome</keyword>
<feature type="domain" description="Type II secretion system protein GspF" evidence="7">
    <location>
        <begin position="162"/>
        <end position="291"/>
    </location>
</feature>
<evidence type="ECO:0000313" key="9">
    <source>
        <dbReference type="Proteomes" id="UP001366166"/>
    </source>
</evidence>
<feature type="transmembrane region" description="Helical" evidence="6">
    <location>
        <begin position="13"/>
        <end position="32"/>
    </location>
</feature>
<comment type="subcellular location">
    <subcellularLocation>
        <location evidence="1">Cell membrane</location>
        <topology evidence="1">Multi-pass membrane protein</topology>
    </subcellularLocation>
</comment>
<dbReference type="PANTHER" id="PTHR35007:SF2">
    <property type="entry name" value="PILUS ASSEMBLE PROTEIN"/>
    <property type="match status" value="1"/>
</dbReference>
<evidence type="ECO:0000256" key="3">
    <source>
        <dbReference type="ARBA" id="ARBA00022692"/>
    </source>
</evidence>
<dbReference type="InterPro" id="IPR018076">
    <property type="entry name" value="T2SS_GspF_dom"/>
</dbReference>
<gene>
    <name evidence="8" type="ORF">FAK_07420</name>
</gene>
<evidence type="ECO:0000259" key="7">
    <source>
        <dbReference type="Pfam" id="PF00482"/>
    </source>
</evidence>
<evidence type="ECO:0000256" key="6">
    <source>
        <dbReference type="SAM" id="Phobius"/>
    </source>
</evidence>
<name>A0AAU9EI69_9BACT</name>
<proteinExistence type="predicted"/>
<dbReference type="Proteomes" id="UP001366166">
    <property type="component" value="Chromosome"/>
</dbReference>
<dbReference type="Pfam" id="PF00482">
    <property type="entry name" value="T2SSF"/>
    <property type="match status" value="1"/>
</dbReference>
<organism evidence="8 9">
    <name type="scientific">Desulfoferula mesophila</name>
    <dbReference type="NCBI Taxonomy" id="3058419"/>
    <lineage>
        <taxon>Bacteria</taxon>
        <taxon>Pseudomonadati</taxon>
        <taxon>Thermodesulfobacteriota</taxon>
        <taxon>Desulfarculia</taxon>
        <taxon>Desulfarculales</taxon>
        <taxon>Desulfarculaceae</taxon>
        <taxon>Desulfoferula</taxon>
    </lineage>
</organism>
<dbReference type="PANTHER" id="PTHR35007">
    <property type="entry name" value="INTEGRAL MEMBRANE PROTEIN-RELATED"/>
    <property type="match status" value="1"/>
</dbReference>
<dbReference type="EMBL" id="AP028679">
    <property type="protein sequence ID" value="BEQ13676.1"/>
    <property type="molecule type" value="Genomic_DNA"/>
</dbReference>